<gene>
    <name evidence="2" type="ORF">BRADI_2g52803v3</name>
</gene>
<feature type="region of interest" description="Disordered" evidence="1">
    <location>
        <begin position="1"/>
        <end position="36"/>
    </location>
</feature>
<keyword evidence="4" id="KW-1185">Reference proteome</keyword>
<feature type="compositionally biased region" description="Polar residues" evidence="1">
    <location>
        <begin position="24"/>
        <end position="34"/>
    </location>
</feature>
<evidence type="ECO:0000256" key="1">
    <source>
        <dbReference type="SAM" id="MobiDB-lite"/>
    </source>
</evidence>
<evidence type="ECO:0000313" key="4">
    <source>
        <dbReference type="Proteomes" id="UP000008810"/>
    </source>
</evidence>
<evidence type="ECO:0000313" key="2">
    <source>
        <dbReference type="EMBL" id="KQK10224.1"/>
    </source>
</evidence>
<proteinExistence type="predicted"/>
<dbReference type="EnsemblPlants" id="KQK10224">
    <property type="protein sequence ID" value="KQK10224"/>
    <property type="gene ID" value="BRADI_2g52803v3"/>
</dbReference>
<organism evidence="2">
    <name type="scientific">Brachypodium distachyon</name>
    <name type="common">Purple false brome</name>
    <name type="synonym">Trachynia distachya</name>
    <dbReference type="NCBI Taxonomy" id="15368"/>
    <lineage>
        <taxon>Eukaryota</taxon>
        <taxon>Viridiplantae</taxon>
        <taxon>Streptophyta</taxon>
        <taxon>Embryophyta</taxon>
        <taxon>Tracheophyta</taxon>
        <taxon>Spermatophyta</taxon>
        <taxon>Magnoliopsida</taxon>
        <taxon>Liliopsida</taxon>
        <taxon>Poales</taxon>
        <taxon>Poaceae</taxon>
        <taxon>BOP clade</taxon>
        <taxon>Pooideae</taxon>
        <taxon>Stipodae</taxon>
        <taxon>Brachypodieae</taxon>
        <taxon>Brachypodium</taxon>
    </lineage>
</organism>
<dbReference type="EMBL" id="CM000881">
    <property type="protein sequence ID" value="KQK10224.1"/>
    <property type="molecule type" value="Genomic_DNA"/>
</dbReference>
<reference evidence="2" key="2">
    <citation type="submission" date="2017-06" db="EMBL/GenBank/DDBJ databases">
        <title>WGS assembly of Brachypodium distachyon.</title>
        <authorList>
            <consortium name="The International Brachypodium Initiative"/>
            <person name="Lucas S."/>
            <person name="Harmon-Smith M."/>
            <person name="Lail K."/>
            <person name="Tice H."/>
            <person name="Grimwood J."/>
            <person name="Bruce D."/>
            <person name="Barry K."/>
            <person name="Shu S."/>
            <person name="Lindquist E."/>
            <person name="Wang M."/>
            <person name="Pitluck S."/>
            <person name="Vogel J.P."/>
            <person name="Garvin D.F."/>
            <person name="Mockler T.C."/>
            <person name="Schmutz J."/>
            <person name="Rokhsar D."/>
            <person name="Bevan M.W."/>
        </authorList>
    </citation>
    <scope>NUCLEOTIDE SEQUENCE</scope>
    <source>
        <strain evidence="2">Bd21</strain>
    </source>
</reference>
<sequence>MWGPDPTSLASASPAGRRRRAIITASTPDSSSRIHPSLAAASNIAGPNLGPAARCLARARHRPSRRVPTAARSRAPTGPRTAAAYPEAASPLIIVVSLSNPATMMSATLQPPSAVHAARTAAIQPQSAVDPALSSRTP</sequence>
<feature type="region of interest" description="Disordered" evidence="1">
    <location>
        <begin position="59"/>
        <end position="84"/>
    </location>
</feature>
<dbReference type="Proteomes" id="UP000008810">
    <property type="component" value="Chromosome 2"/>
</dbReference>
<dbReference type="Gramene" id="KQK10224">
    <property type="protein sequence ID" value="KQK10224"/>
    <property type="gene ID" value="BRADI_2g52803v3"/>
</dbReference>
<name>A0A0Q3GGL1_BRADI</name>
<dbReference type="AlphaFoldDB" id="A0A0Q3GGL1"/>
<reference evidence="3" key="3">
    <citation type="submission" date="2018-08" db="UniProtKB">
        <authorList>
            <consortium name="EnsemblPlants"/>
        </authorList>
    </citation>
    <scope>IDENTIFICATION</scope>
    <source>
        <strain evidence="3">cv. Bd21</strain>
    </source>
</reference>
<accession>A0A0Q3GGL1</accession>
<reference evidence="2 3" key="1">
    <citation type="journal article" date="2010" name="Nature">
        <title>Genome sequencing and analysis of the model grass Brachypodium distachyon.</title>
        <authorList>
            <consortium name="International Brachypodium Initiative"/>
        </authorList>
    </citation>
    <scope>NUCLEOTIDE SEQUENCE [LARGE SCALE GENOMIC DNA]</scope>
    <source>
        <strain evidence="2 3">Bd21</strain>
    </source>
</reference>
<evidence type="ECO:0000313" key="3">
    <source>
        <dbReference type="EnsemblPlants" id="KQK10224"/>
    </source>
</evidence>
<dbReference type="InParanoid" id="A0A0Q3GGL1"/>
<protein>
    <submittedName>
        <fullName evidence="2 3">Uncharacterized protein</fullName>
    </submittedName>
</protein>